<proteinExistence type="predicted"/>
<evidence type="ECO:0000313" key="2">
    <source>
        <dbReference type="EMBL" id="QAT17946.1"/>
    </source>
</evidence>
<accession>A0A410P6W4</accession>
<dbReference type="Pfam" id="PF00961">
    <property type="entry name" value="LAGLIDADG_1"/>
    <property type="match status" value="1"/>
</dbReference>
<dbReference type="OrthoDB" id="9912170at2"/>
<organism evidence="2 3">
    <name type="scientific">Velamenicoccus archaeovorus</name>
    <dbReference type="NCBI Taxonomy" id="1930593"/>
    <lineage>
        <taxon>Bacteria</taxon>
        <taxon>Pseudomonadati</taxon>
        <taxon>Candidatus Omnitrophota</taxon>
        <taxon>Candidatus Velamenicoccus</taxon>
    </lineage>
</organism>
<dbReference type="Gene3D" id="3.10.28.10">
    <property type="entry name" value="Homing endonucleases"/>
    <property type="match status" value="1"/>
</dbReference>
<gene>
    <name evidence="2" type="ORF">BU251_09540</name>
</gene>
<dbReference type="SUPFAM" id="SSF55608">
    <property type="entry name" value="Homing endonucleases"/>
    <property type="match status" value="1"/>
</dbReference>
<name>A0A410P6W4_VELA1</name>
<dbReference type="RefSeq" id="WP_128700911.1">
    <property type="nucleotide sequence ID" value="NZ_CP019384.1"/>
</dbReference>
<dbReference type="InterPro" id="IPR051289">
    <property type="entry name" value="LAGLIDADG_Endonuclease"/>
</dbReference>
<dbReference type="Proteomes" id="UP000287243">
    <property type="component" value="Chromosome"/>
</dbReference>
<dbReference type="PANTHER" id="PTHR36181">
    <property type="entry name" value="INTRON-ENCODED ENDONUCLEASE AI3-RELATED"/>
    <property type="match status" value="1"/>
</dbReference>
<sequence>MSEESRSLDPWYVTGFCDGEAAFTYSRSPSGGVTVYFSLRQRKDNQDVVLNIKKFFGDVGNIYFGKEAVPTKNSGHTKESVYFRTTKTGDLENIITHFDEYQLQGKKREVYLAWKDLVLYKRQHYGNVDKEALENLAGRLSALNQKSRAFKKHSR</sequence>
<evidence type="ECO:0000259" key="1">
    <source>
        <dbReference type="Pfam" id="PF00961"/>
    </source>
</evidence>
<dbReference type="PANTHER" id="PTHR36181:SF4">
    <property type="entry name" value="LAGLIDADG ENDONUCLEASE"/>
    <property type="match status" value="1"/>
</dbReference>
<dbReference type="GO" id="GO:0004519">
    <property type="term" value="F:endonuclease activity"/>
    <property type="evidence" value="ECO:0007669"/>
    <property type="project" value="InterPro"/>
</dbReference>
<dbReference type="KEGG" id="vai:BU251_09540"/>
<protein>
    <recommendedName>
        <fullName evidence="1">Homing endonuclease LAGLIDADG domain-containing protein</fullName>
    </recommendedName>
</protein>
<dbReference type="InterPro" id="IPR027434">
    <property type="entry name" value="Homing_endonucl"/>
</dbReference>
<evidence type="ECO:0000313" key="3">
    <source>
        <dbReference type="Proteomes" id="UP000287243"/>
    </source>
</evidence>
<dbReference type="InterPro" id="IPR004860">
    <property type="entry name" value="LAGLIDADG_dom"/>
</dbReference>
<dbReference type="EMBL" id="CP019384">
    <property type="protein sequence ID" value="QAT17946.1"/>
    <property type="molecule type" value="Genomic_DNA"/>
</dbReference>
<reference evidence="2 3" key="1">
    <citation type="submission" date="2017-01" db="EMBL/GenBank/DDBJ databases">
        <title>First insights into the biology of 'candidatus Vampirococcus archaeovorus'.</title>
        <authorList>
            <person name="Kizina J."/>
            <person name="Jordan S."/>
            <person name="Stueber K."/>
            <person name="Reinhardt R."/>
            <person name="Harder J."/>
        </authorList>
    </citation>
    <scope>NUCLEOTIDE SEQUENCE [LARGE SCALE GENOMIC DNA]</scope>
    <source>
        <strain evidence="2 3">LiM</strain>
    </source>
</reference>
<feature type="domain" description="Homing endonuclease LAGLIDADG" evidence="1">
    <location>
        <begin position="14"/>
        <end position="117"/>
    </location>
</feature>
<keyword evidence="3" id="KW-1185">Reference proteome</keyword>
<dbReference type="AlphaFoldDB" id="A0A410P6W4"/>